<protein>
    <submittedName>
        <fullName evidence="1">Os08g0125450 protein</fullName>
    </submittedName>
</protein>
<accession>A0A0N7KP77</accession>
<dbReference type="InParanoid" id="A0A0N7KP77"/>
<gene>
    <name evidence="1" type="ordered locus">Os08g0125450</name>
    <name evidence="1" type="ORF">OSNPB_080125450</name>
</gene>
<organism evidence="1 2">
    <name type="scientific">Oryza sativa subsp. japonica</name>
    <name type="common">Rice</name>
    <dbReference type="NCBI Taxonomy" id="39947"/>
    <lineage>
        <taxon>Eukaryota</taxon>
        <taxon>Viridiplantae</taxon>
        <taxon>Streptophyta</taxon>
        <taxon>Embryophyta</taxon>
        <taxon>Tracheophyta</taxon>
        <taxon>Spermatophyta</taxon>
        <taxon>Magnoliopsida</taxon>
        <taxon>Liliopsida</taxon>
        <taxon>Poales</taxon>
        <taxon>Poaceae</taxon>
        <taxon>BOP clade</taxon>
        <taxon>Oryzoideae</taxon>
        <taxon>Oryzeae</taxon>
        <taxon>Oryzinae</taxon>
        <taxon>Oryza</taxon>
        <taxon>Oryza sativa</taxon>
    </lineage>
</organism>
<reference evidence="1 2" key="3">
    <citation type="journal article" date="2013" name="Rice">
        <title>Improvement of the Oryza sativa Nipponbare reference genome using next generation sequence and optical map data.</title>
        <authorList>
            <person name="Kawahara Y."/>
            <person name="de la Bastide M."/>
            <person name="Hamilton J.P."/>
            <person name="Kanamori H."/>
            <person name="McCombie W.R."/>
            <person name="Ouyang S."/>
            <person name="Schwartz D.C."/>
            <person name="Tanaka T."/>
            <person name="Wu J."/>
            <person name="Zhou S."/>
            <person name="Childs K.L."/>
            <person name="Davidson R.M."/>
            <person name="Lin H."/>
            <person name="Quesada-Ocampo L."/>
            <person name="Vaillancourt B."/>
            <person name="Sakai H."/>
            <person name="Lee S.S."/>
            <person name="Kim J."/>
            <person name="Numa H."/>
            <person name="Itoh T."/>
            <person name="Buell C.R."/>
            <person name="Matsumoto T."/>
        </authorList>
    </citation>
    <scope>NUCLEOTIDE SEQUENCE [LARGE SCALE GENOMIC DNA]</scope>
    <source>
        <strain evidence="2">cv. Nipponbare</strain>
    </source>
</reference>
<reference evidence="2" key="1">
    <citation type="journal article" date="2005" name="Nature">
        <title>The map-based sequence of the rice genome.</title>
        <authorList>
            <consortium name="International rice genome sequencing project (IRGSP)"/>
            <person name="Matsumoto T."/>
            <person name="Wu J."/>
            <person name="Kanamori H."/>
            <person name="Katayose Y."/>
            <person name="Fujisawa M."/>
            <person name="Namiki N."/>
            <person name="Mizuno H."/>
            <person name="Yamamoto K."/>
            <person name="Antonio B.A."/>
            <person name="Baba T."/>
            <person name="Sakata K."/>
            <person name="Nagamura Y."/>
            <person name="Aoki H."/>
            <person name="Arikawa K."/>
            <person name="Arita K."/>
            <person name="Bito T."/>
            <person name="Chiden Y."/>
            <person name="Fujitsuka N."/>
            <person name="Fukunaka R."/>
            <person name="Hamada M."/>
            <person name="Harada C."/>
            <person name="Hayashi A."/>
            <person name="Hijishita S."/>
            <person name="Honda M."/>
            <person name="Hosokawa S."/>
            <person name="Ichikawa Y."/>
            <person name="Idonuma A."/>
            <person name="Iijima M."/>
            <person name="Ikeda M."/>
            <person name="Ikeno M."/>
            <person name="Ito K."/>
            <person name="Ito S."/>
            <person name="Ito T."/>
            <person name="Ito Y."/>
            <person name="Ito Y."/>
            <person name="Iwabuchi A."/>
            <person name="Kamiya K."/>
            <person name="Karasawa W."/>
            <person name="Kurita K."/>
            <person name="Katagiri S."/>
            <person name="Kikuta A."/>
            <person name="Kobayashi H."/>
            <person name="Kobayashi N."/>
            <person name="Machita K."/>
            <person name="Maehara T."/>
            <person name="Masukawa M."/>
            <person name="Mizubayashi T."/>
            <person name="Mukai Y."/>
            <person name="Nagasaki H."/>
            <person name="Nagata Y."/>
            <person name="Naito S."/>
            <person name="Nakashima M."/>
            <person name="Nakama Y."/>
            <person name="Nakamichi Y."/>
            <person name="Nakamura M."/>
            <person name="Meguro A."/>
            <person name="Negishi M."/>
            <person name="Ohta I."/>
            <person name="Ohta T."/>
            <person name="Okamoto M."/>
            <person name="Ono N."/>
            <person name="Saji S."/>
            <person name="Sakaguchi M."/>
            <person name="Sakai K."/>
            <person name="Shibata M."/>
            <person name="Shimokawa T."/>
            <person name="Song J."/>
            <person name="Takazaki Y."/>
            <person name="Terasawa K."/>
            <person name="Tsugane M."/>
            <person name="Tsuji K."/>
            <person name="Ueda S."/>
            <person name="Waki K."/>
            <person name="Yamagata H."/>
            <person name="Yamamoto M."/>
            <person name="Yamamoto S."/>
            <person name="Yamane H."/>
            <person name="Yoshiki S."/>
            <person name="Yoshihara R."/>
            <person name="Yukawa K."/>
            <person name="Zhong H."/>
            <person name="Yano M."/>
            <person name="Yuan Q."/>
            <person name="Ouyang S."/>
            <person name="Liu J."/>
            <person name="Jones K.M."/>
            <person name="Gansberger K."/>
            <person name="Moffat K."/>
            <person name="Hill J."/>
            <person name="Bera J."/>
            <person name="Fadrosh D."/>
            <person name="Jin S."/>
            <person name="Johri S."/>
            <person name="Kim M."/>
            <person name="Overton L."/>
            <person name="Reardon M."/>
            <person name="Tsitrin T."/>
            <person name="Vuong H."/>
            <person name="Weaver B."/>
            <person name="Ciecko A."/>
            <person name="Tallon L."/>
            <person name="Jackson J."/>
            <person name="Pai G."/>
            <person name="Aken S.V."/>
            <person name="Utterback T."/>
            <person name="Reidmuller S."/>
            <person name="Feldblyum T."/>
            <person name="Hsiao J."/>
            <person name="Zismann V."/>
            <person name="Iobst S."/>
            <person name="de Vazeille A.R."/>
            <person name="Buell C.R."/>
            <person name="Ying K."/>
            <person name="Li Y."/>
            <person name="Lu T."/>
            <person name="Huang Y."/>
            <person name="Zhao Q."/>
            <person name="Feng Q."/>
            <person name="Zhang L."/>
            <person name="Zhu J."/>
            <person name="Weng Q."/>
            <person name="Mu J."/>
            <person name="Lu Y."/>
            <person name="Fan D."/>
            <person name="Liu Y."/>
            <person name="Guan J."/>
            <person name="Zhang Y."/>
            <person name="Yu S."/>
            <person name="Liu X."/>
            <person name="Zhang Y."/>
            <person name="Hong G."/>
            <person name="Han B."/>
            <person name="Choisne N."/>
            <person name="Demange N."/>
            <person name="Orjeda G."/>
            <person name="Samain S."/>
            <person name="Cattolico L."/>
            <person name="Pelletier E."/>
            <person name="Couloux A."/>
            <person name="Segurens B."/>
            <person name="Wincker P."/>
            <person name="D'Hont A."/>
            <person name="Scarpelli C."/>
            <person name="Weissenbach J."/>
            <person name="Salanoubat M."/>
            <person name="Quetier F."/>
            <person name="Yu Y."/>
            <person name="Kim H.R."/>
            <person name="Rambo T."/>
            <person name="Currie J."/>
            <person name="Collura K."/>
            <person name="Luo M."/>
            <person name="Yang T."/>
            <person name="Ammiraju J.S.S."/>
            <person name="Engler F."/>
            <person name="Soderlund C."/>
            <person name="Wing R.A."/>
            <person name="Palmer L.E."/>
            <person name="de la Bastide M."/>
            <person name="Spiegel L."/>
            <person name="Nascimento L."/>
            <person name="Zutavern T."/>
            <person name="O'Shaughnessy A."/>
            <person name="Dike S."/>
            <person name="Dedhia N."/>
            <person name="Preston R."/>
            <person name="Balija V."/>
            <person name="McCombie W.R."/>
            <person name="Chow T."/>
            <person name="Chen H."/>
            <person name="Chung M."/>
            <person name="Chen C."/>
            <person name="Shaw J."/>
            <person name="Wu H."/>
            <person name="Hsiao K."/>
            <person name="Chao Y."/>
            <person name="Chu M."/>
            <person name="Cheng C."/>
            <person name="Hour A."/>
            <person name="Lee P."/>
            <person name="Lin S."/>
            <person name="Lin Y."/>
            <person name="Liou J."/>
            <person name="Liu S."/>
            <person name="Hsing Y."/>
            <person name="Raghuvanshi S."/>
            <person name="Mohanty A."/>
            <person name="Bharti A.K."/>
            <person name="Gaur A."/>
            <person name="Gupta V."/>
            <person name="Kumar D."/>
            <person name="Ravi V."/>
            <person name="Vij S."/>
            <person name="Kapur A."/>
            <person name="Khurana P."/>
            <person name="Khurana P."/>
            <person name="Khurana J.P."/>
            <person name="Tyagi A.K."/>
            <person name="Gaikwad K."/>
            <person name="Singh A."/>
            <person name="Dalal V."/>
            <person name="Srivastava S."/>
            <person name="Dixit A."/>
            <person name="Pal A.K."/>
            <person name="Ghazi I.A."/>
            <person name="Yadav M."/>
            <person name="Pandit A."/>
            <person name="Bhargava A."/>
            <person name="Sureshbabu K."/>
            <person name="Batra K."/>
            <person name="Sharma T.R."/>
            <person name="Mohapatra T."/>
            <person name="Singh N.K."/>
            <person name="Messing J."/>
            <person name="Nelson A.B."/>
            <person name="Fuks G."/>
            <person name="Kavchok S."/>
            <person name="Keizer G."/>
            <person name="Linton E."/>
            <person name="Llaca V."/>
            <person name="Song R."/>
            <person name="Tanyolac B."/>
            <person name="Young S."/>
            <person name="Ho-Il K."/>
            <person name="Hahn J.H."/>
            <person name="Sangsakoo G."/>
            <person name="Vanavichit A."/>
            <person name="de Mattos Luiz.A.T."/>
            <person name="Zimmer P.D."/>
            <person name="Malone G."/>
            <person name="Dellagostin O."/>
            <person name="de Oliveira A.C."/>
            <person name="Bevan M."/>
            <person name="Bancroft I."/>
            <person name="Minx P."/>
            <person name="Cordum H."/>
            <person name="Wilson R."/>
            <person name="Cheng Z."/>
            <person name="Jin W."/>
            <person name="Jiang J."/>
            <person name="Leong S.A."/>
            <person name="Iwama H."/>
            <person name="Gojobori T."/>
            <person name="Itoh T."/>
            <person name="Niimura Y."/>
            <person name="Fujii Y."/>
            <person name="Habara T."/>
            <person name="Sakai H."/>
            <person name="Sato Y."/>
            <person name="Wilson G."/>
            <person name="Kumar K."/>
            <person name="McCouch S."/>
            <person name="Juretic N."/>
            <person name="Hoen D."/>
            <person name="Wright S."/>
            <person name="Bruskiewich R."/>
            <person name="Bureau T."/>
            <person name="Miyao A."/>
            <person name="Hirochika H."/>
            <person name="Nishikawa T."/>
            <person name="Kadowaki K."/>
            <person name="Sugiura M."/>
            <person name="Burr B."/>
            <person name="Sasaki T."/>
        </authorList>
    </citation>
    <scope>NUCLEOTIDE SEQUENCE [LARGE SCALE GENOMIC DNA]</scope>
    <source>
        <strain evidence="2">cv. Nipponbare</strain>
    </source>
</reference>
<evidence type="ECO:0000313" key="1">
    <source>
        <dbReference type="EMBL" id="BAT03650.1"/>
    </source>
</evidence>
<name>A0A0N7KP77_ORYSJ</name>
<keyword evidence="2" id="KW-1185">Reference proteome</keyword>
<dbReference type="Proteomes" id="UP000059680">
    <property type="component" value="Chromosome 8"/>
</dbReference>
<dbReference type="Gramene" id="Os08t0125450-00">
    <property type="protein sequence ID" value="Os08t0125450-00"/>
    <property type="gene ID" value="Os08g0125450"/>
</dbReference>
<dbReference type="PaxDb" id="39947-A0A0N7KP77"/>
<dbReference type="EMBL" id="AP014964">
    <property type="protein sequence ID" value="BAT03650.1"/>
    <property type="molecule type" value="Genomic_DNA"/>
</dbReference>
<dbReference type="AlphaFoldDB" id="A0A0N7KP77"/>
<proteinExistence type="predicted"/>
<sequence>MGSPLSLSVLAFSSSSASLLFLIRRRRTMIVAVVKSSTTSSVAPTVAPATTLCHASAYSISGKTRGSPAQTIHARSAVHSLDTYLLVGRRSRMDRLGWASCLAADAIGAGMTFPPP</sequence>
<evidence type="ECO:0000313" key="2">
    <source>
        <dbReference type="Proteomes" id="UP000059680"/>
    </source>
</evidence>
<reference evidence="1 2" key="2">
    <citation type="journal article" date="2013" name="Plant Cell Physiol.">
        <title>Rice Annotation Project Database (RAP-DB): an integrative and interactive database for rice genomics.</title>
        <authorList>
            <person name="Sakai H."/>
            <person name="Lee S.S."/>
            <person name="Tanaka T."/>
            <person name="Numa H."/>
            <person name="Kim J."/>
            <person name="Kawahara Y."/>
            <person name="Wakimoto H."/>
            <person name="Yang C.C."/>
            <person name="Iwamoto M."/>
            <person name="Abe T."/>
            <person name="Yamada Y."/>
            <person name="Muto A."/>
            <person name="Inokuchi H."/>
            <person name="Ikemura T."/>
            <person name="Matsumoto T."/>
            <person name="Sasaki T."/>
            <person name="Itoh T."/>
        </authorList>
    </citation>
    <scope>NUCLEOTIDE SEQUENCE [LARGE SCALE GENOMIC DNA]</scope>
    <source>
        <strain evidence="2">cv. Nipponbare</strain>
    </source>
</reference>